<dbReference type="EMBL" id="CP013050">
    <property type="protein sequence ID" value="ALM75950.1"/>
    <property type="molecule type" value="Genomic_DNA"/>
</dbReference>
<protein>
    <recommendedName>
        <fullName evidence="3">HTH marR-type domain-containing protein</fullName>
    </recommendedName>
</protein>
<evidence type="ECO:0000313" key="2">
    <source>
        <dbReference type="Proteomes" id="UP000066042"/>
    </source>
</evidence>
<evidence type="ECO:0008006" key="3">
    <source>
        <dbReference type="Google" id="ProtNLM"/>
    </source>
</evidence>
<proteinExistence type="predicted"/>
<dbReference type="RefSeq" id="WP_056934431.1">
    <property type="nucleotide sequence ID" value="NZ_CP013050.1"/>
</dbReference>
<dbReference type="PATRIC" id="fig|55802.8.peg.2029"/>
<dbReference type="SUPFAM" id="SSF46785">
    <property type="entry name" value="Winged helix' DNA-binding domain"/>
    <property type="match status" value="1"/>
</dbReference>
<dbReference type="GeneID" id="26137276"/>
<organism evidence="1 2">
    <name type="scientific">Thermococcus barophilus</name>
    <dbReference type="NCBI Taxonomy" id="55802"/>
    <lineage>
        <taxon>Archaea</taxon>
        <taxon>Methanobacteriati</taxon>
        <taxon>Methanobacteriota</taxon>
        <taxon>Thermococci</taxon>
        <taxon>Thermococcales</taxon>
        <taxon>Thermococcaceae</taxon>
        <taxon>Thermococcus</taxon>
    </lineage>
</organism>
<reference evidence="1 2" key="1">
    <citation type="journal article" date="2016" name="Genome Announc.">
        <title>Complete genome sequence of the hyperthermophilic and piezophilic archaeon Thermococcus barophilus Ch5, capable of growth at the expense of hydrogenogenesis from carbon monoxide and formate.</title>
        <authorList>
            <person name="Oger P."/>
            <person name="Sokolova T.G."/>
            <person name="Kozhevnikova D.A."/>
            <person name="Taranov E.A."/>
            <person name="Vannier P."/>
            <person name="Lee H.S."/>
            <person name="Kwon K.K."/>
            <person name="Kang S.G."/>
            <person name="Lee J.H."/>
            <person name="Bonch-Osmolovskaya E.A."/>
            <person name="Lebedinsky A.V."/>
        </authorList>
    </citation>
    <scope>NUCLEOTIDE SEQUENCE [LARGE SCALE GENOMIC DNA]</scope>
    <source>
        <strain evidence="2">Ch5</strain>
    </source>
</reference>
<gene>
    <name evidence="1" type="ORF">TBCH5v1_2047</name>
</gene>
<sequence>MRTHLLKARCENGKLILFLRIEVDLEHAYKVELTELERDVLEFILQNGEVTQKKLGKIFGKVKACRVIQDLEKKGLIERRKKGRTYVIRVI</sequence>
<dbReference type="STRING" id="55802.TBCH5v1_2047"/>
<dbReference type="InterPro" id="IPR036388">
    <property type="entry name" value="WH-like_DNA-bd_sf"/>
</dbReference>
<dbReference type="InterPro" id="IPR036390">
    <property type="entry name" value="WH_DNA-bd_sf"/>
</dbReference>
<dbReference type="Proteomes" id="UP000066042">
    <property type="component" value="Chromosome"/>
</dbReference>
<name>A0A0S1XDX7_THEBA</name>
<dbReference type="AlphaFoldDB" id="A0A0S1XDX7"/>
<accession>A0A0S1XDX7</accession>
<evidence type="ECO:0000313" key="1">
    <source>
        <dbReference type="EMBL" id="ALM75950.1"/>
    </source>
</evidence>
<dbReference type="Gene3D" id="1.10.10.10">
    <property type="entry name" value="Winged helix-like DNA-binding domain superfamily/Winged helix DNA-binding domain"/>
    <property type="match status" value="1"/>
</dbReference>